<gene>
    <name evidence="3" type="ORF">P8609_12400</name>
</gene>
<evidence type="ECO:0000313" key="4">
    <source>
        <dbReference type="Proteomes" id="UP001233535"/>
    </source>
</evidence>
<feature type="signal peptide" evidence="2">
    <location>
        <begin position="1"/>
        <end position="19"/>
    </location>
</feature>
<protein>
    <submittedName>
        <fullName evidence="3">Uncharacterized protein</fullName>
    </submittedName>
</protein>
<keyword evidence="2" id="KW-0732">Signal</keyword>
<feature type="region of interest" description="Disordered" evidence="1">
    <location>
        <begin position="235"/>
        <end position="297"/>
    </location>
</feature>
<evidence type="ECO:0000256" key="1">
    <source>
        <dbReference type="SAM" id="MobiDB-lite"/>
    </source>
</evidence>
<reference evidence="3 4" key="1">
    <citation type="submission" date="2023-04" db="EMBL/GenBank/DDBJ databases">
        <title>Lysobacter sp. strain UC isolated from soil sample.</title>
        <authorList>
            <person name="Choksket S."/>
            <person name="Harshvardhan F."/>
            <person name="Rana R."/>
            <person name="Patil P.B."/>
            <person name="Korpole S."/>
        </authorList>
    </citation>
    <scope>NUCLEOTIDE SEQUENCE [LARGE SCALE GENOMIC DNA]</scope>
    <source>
        <strain evidence="3 4">UC</strain>
    </source>
</reference>
<organism evidence="3 4">
    <name type="scientific">Lysobacter arvi</name>
    <dbReference type="NCBI Taxonomy" id="3038776"/>
    <lineage>
        <taxon>Bacteria</taxon>
        <taxon>Pseudomonadati</taxon>
        <taxon>Pseudomonadota</taxon>
        <taxon>Gammaproteobacteria</taxon>
        <taxon>Lysobacterales</taxon>
        <taxon>Lysobacteraceae</taxon>
        <taxon>Lysobacter</taxon>
    </lineage>
</organism>
<sequence length="297" mass="30837">MKQTMLACALMLATGVAMAKDKAIPLTAADAAALRDKTVALTVHERPSFSAMTAGKASFGLFGAGAMISAGNKLVDENGIADPAITIREQLAAALNAAYGAKVQAPDTTPTKATKPKELAALHPQSDYVLDVRSGGWMYAYYPTDWNSYWVGYSAQVQLIDTRTARQVSNLACNANTNKHANPPSRDALHADGAKLLKDITASLGWNCVQLLAKQQFNFPEGIVAATPAQWVDPQAAHAHSGVSNGSTQRPGNGMTPVARTTSNGMTPAPQPAVPVGEAATSPSDDANAAPEPTAGG</sequence>
<evidence type="ECO:0000256" key="2">
    <source>
        <dbReference type="SAM" id="SignalP"/>
    </source>
</evidence>
<dbReference type="Proteomes" id="UP001233535">
    <property type="component" value="Unassembled WGS sequence"/>
</dbReference>
<comment type="caution">
    <text evidence="3">The sequence shown here is derived from an EMBL/GenBank/DDBJ whole genome shotgun (WGS) entry which is preliminary data.</text>
</comment>
<name>A0ABU1CFN1_9GAMM</name>
<accession>A0ABU1CFN1</accession>
<proteinExistence type="predicted"/>
<feature type="chain" id="PRO_5046001595" evidence="2">
    <location>
        <begin position="20"/>
        <end position="297"/>
    </location>
</feature>
<dbReference type="EMBL" id="JARUHG010000004">
    <property type="protein sequence ID" value="MDR0183761.1"/>
    <property type="molecule type" value="Genomic_DNA"/>
</dbReference>
<feature type="compositionally biased region" description="Polar residues" evidence="1">
    <location>
        <begin position="242"/>
        <end position="251"/>
    </location>
</feature>
<evidence type="ECO:0000313" key="3">
    <source>
        <dbReference type="EMBL" id="MDR0183761.1"/>
    </source>
</evidence>
<keyword evidence="4" id="KW-1185">Reference proteome</keyword>
<dbReference type="RefSeq" id="WP_309262908.1">
    <property type="nucleotide sequence ID" value="NZ_JARUHG010000004.1"/>
</dbReference>